<evidence type="ECO:0000313" key="1">
    <source>
        <dbReference type="EMBL" id="MDH1177961.1"/>
    </source>
</evidence>
<reference evidence="1 2" key="1">
    <citation type="submission" date="2022-09" db="EMBL/GenBank/DDBJ databases">
        <title>Intensive care unit water sources are persistently colonized with multi-drug resistant bacteria and are the site of extensive horizontal gene transfer of antibiotic resistance genes.</title>
        <authorList>
            <person name="Diorio-Toth L."/>
        </authorList>
    </citation>
    <scope>NUCLEOTIDE SEQUENCE [LARGE SCALE GENOMIC DNA]</scope>
    <source>
        <strain evidence="1 2">GD03967</strain>
    </source>
</reference>
<dbReference type="AlphaFoldDB" id="A0ABD4YTN0"/>
<dbReference type="RefSeq" id="WP_279990342.1">
    <property type="nucleotide sequence ID" value="NZ_JAOBZK010000007.1"/>
</dbReference>
<name>A0ABD4YTN0_9BURK</name>
<evidence type="ECO:0000313" key="2">
    <source>
        <dbReference type="Proteomes" id="UP001158644"/>
    </source>
</evidence>
<dbReference type="Proteomes" id="UP001158644">
    <property type="component" value="Unassembled WGS sequence"/>
</dbReference>
<protein>
    <submittedName>
        <fullName evidence="1">Uncharacterized protein</fullName>
    </submittedName>
</protein>
<comment type="caution">
    <text evidence="1">The sequence shown here is derived from an EMBL/GenBank/DDBJ whole genome shotgun (WGS) entry which is preliminary data.</text>
</comment>
<dbReference type="EMBL" id="JAOBZK010000007">
    <property type="protein sequence ID" value="MDH1177961.1"/>
    <property type="molecule type" value="Genomic_DNA"/>
</dbReference>
<accession>A0ABD4YTN0</accession>
<gene>
    <name evidence="1" type="ORF">N5C72_07735</name>
</gene>
<proteinExistence type="predicted"/>
<sequence>MSKNLFSNATTAQAVAEMLRTGGTGMHRLGQLWIVLDPERRAKIEAALQSDFDNYREKAAQAPGFVPNLAQRAMQDVAAGDARN</sequence>
<organism evidence="1 2">
    <name type="scientific">Achromobacter mucicolens</name>
    <dbReference type="NCBI Taxonomy" id="1389922"/>
    <lineage>
        <taxon>Bacteria</taxon>
        <taxon>Pseudomonadati</taxon>
        <taxon>Pseudomonadota</taxon>
        <taxon>Betaproteobacteria</taxon>
        <taxon>Burkholderiales</taxon>
        <taxon>Alcaligenaceae</taxon>
        <taxon>Achromobacter</taxon>
    </lineage>
</organism>